<protein>
    <recommendedName>
        <fullName evidence="3">Peptidase A2 domain-containing protein</fullName>
    </recommendedName>
</protein>
<evidence type="ECO:0000259" key="3">
    <source>
        <dbReference type="PROSITE" id="PS50175"/>
    </source>
</evidence>
<accession>A0A9Q3L493</accession>
<evidence type="ECO:0000313" key="4">
    <source>
        <dbReference type="EMBL" id="MBW0592394.1"/>
    </source>
</evidence>
<evidence type="ECO:0000256" key="2">
    <source>
        <dbReference type="ARBA" id="ARBA00022801"/>
    </source>
</evidence>
<comment type="caution">
    <text evidence="4">The sequence shown here is derived from an EMBL/GenBank/DDBJ whole genome shotgun (WGS) entry which is preliminary data.</text>
</comment>
<dbReference type="SUPFAM" id="SSF50630">
    <property type="entry name" value="Acid proteases"/>
    <property type="match status" value="1"/>
</dbReference>
<keyword evidence="1" id="KW-0645">Protease</keyword>
<feature type="domain" description="Peptidase A2" evidence="3">
    <location>
        <begin position="65"/>
        <end position="102"/>
    </location>
</feature>
<evidence type="ECO:0000313" key="5">
    <source>
        <dbReference type="Proteomes" id="UP000765509"/>
    </source>
</evidence>
<dbReference type="AlphaFoldDB" id="A0A9Q3L493"/>
<keyword evidence="1" id="KW-0064">Aspartyl protease</keyword>
<gene>
    <name evidence="4" type="ORF">O181_132109</name>
</gene>
<keyword evidence="2" id="KW-0378">Hydrolase</keyword>
<dbReference type="GO" id="GO:0004190">
    <property type="term" value="F:aspartic-type endopeptidase activity"/>
    <property type="evidence" value="ECO:0007669"/>
    <property type="project" value="UniProtKB-KW"/>
</dbReference>
<dbReference type="PROSITE" id="PS00141">
    <property type="entry name" value="ASP_PROTEASE"/>
    <property type="match status" value="1"/>
</dbReference>
<sequence length="109" mass="12147">MSPKVINQLENLTAEERNPIKSLDTKEIQTKLMNHHLGDYEQLKLNYACPLGFMKVYFGEEGHEIMALVDTGSELNIIPEDSAIKSGLITRCLNTNLRGIGGTAPQLFD</sequence>
<proteinExistence type="predicted"/>
<dbReference type="InterPro" id="IPR021109">
    <property type="entry name" value="Peptidase_aspartic_dom_sf"/>
</dbReference>
<dbReference type="InterPro" id="IPR001995">
    <property type="entry name" value="Peptidase_A2_cat"/>
</dbReference>
<dbReference type="GO" id="GO:0006508">
    <property type="term" value="P:proteolysis"/>
    <property type="evidence" value="ECO:0007669"/>
    <property type="project" value="InterPro"/>
</dbReference>
<reference evidence="4" key="1">
    <citation type="submission" date="2021-03" db="EMBL/GenBank/DDBJ databases">
        <title>Draft genome sequence of rust myrtle Austropuccinia psidii MF-1, a brazilian biotype.</title>
        <authorList>
            <person name="Quecine M.C."/>
            <person name="Pachon D.M.R."/>
            <person name="Bonatelli M.L."/>
            <person name="Correr F.H."/>
            <person name="Franceschini L.M."/>
            <person name="Leite T.F."/>
            <person name="Margarido G.R.A."/>
            <person name="Almeida C.A."/>
            <person name="Ferrarezi J.A."/>
            <person name="Labate C.A."/>
        </authorList>
    </citation>
    <scope>NUCLEOTIDE SEQUENCE</scope>
    <source>
        <strain evidence="4">MF-1</strain>
    </source>
</reference>
<dbReference type="EMBL" id="AVOT02148111">
    <property type="protein sequence ID" value="MBW0592394.1"/>
    <property type="molecule type" value="Genomic_DNA"/>
</dbReference>
<dbReference type="Proteomes" id="UP000765509">
    <property type="component" value="Unassembled WGS sequence"/>
</dbReference>
<dbReference type="PROSITE" id="PS50175">
    <property type="entry name" value="ASP_PROT_RETROV"/>
    <property type="match status" value="1"/>
</dbReference>
<evidence type="ECO:0000256" key="1">
    <source>
        <dbReference type="ARBA" id="ARBA00022750"/>
    </source>
</evidence>
<name>A0A9Q3L493_9BASI</name>
<dbReference type="OrthoDB" id="2506366at2759"/>
<keyword evidence="5" id="KW-1185">Reference proteome</keyword>
<organism evidence="4 5">
    <name type="scientific">Austropuccinia psidii MF-1</name>
    <dbReference type="NCBI Taxonomy" id="1389203"/>
    <lineage>
        <taxon>Eukaryota</taxon>
        <taxon>Fungi</taxon>
        <taxon>Dikarya</taxon>
        <taxon>Basidiomycota</taxon>
        <taxon>Pucciniomycotina</taxon>
        <taxon>Pucciniomycetes</taxon>
        <taxon>Pucciniales</taxon>
        <taxon>Sphaerophragmiaceae</taxon>
        <taxon>Austropuccinia</taxon>
    </lineage>
</organism>
<dbReference type="InterPro" id="IPR001969">
    <property type="entry name" value="Aspartic_peptidase_AS"/>
</dbReference>